<reference evidence="3" key="1">
    <citation type="submission" date="2023-07" db="EMBL/GenBank/DDBJ databases">
        <title>A chromosome-level genome assembly of Lolium multiflorum.</title>
        <authorList>
            <person name="Chen Y."/>
            <person name="Copetti D."/>
            <person name="Kolliker R."/>
            <person name="Studer B."/>
        </authorList>
    </citation>
    <scope>NUCLEOTIDE SEQUENCE</scope>
    <source>
        <strain evidence="3">02402/16</strain>
        <tissue evidence="3">Leaf</tissue>
    </source>
</reference>
<feature type="compositionally biased region" description="Gly residues" evidence="1">
    <location>
        <begin position="442"/>
        <end position="451"/>
    </location>
</feature>
<comment type="caution">
    <text evidence="3">The sequence shown here is derived from an EMBL/GenBank/DDBJ whole genome shotgun (WGS) entry which is preliminary data.</text>
</comment>
<sequence length="468" mass="53528">MGGKVDKKVNNGNGPYVFRMSGQNYHKIGTLLPEGVDKPRWAQLYIYDTENEVKNRIMASTSEDKRDSIDPHTVEGLKNMLDRENILAKTFRMARDRFEEGGYNNMKLKLISKRRADGRPHDMPSATEVAALIVNDTQYRLDWIKRHQGSLRTELYAGLQDAIERGDTRADQVGKRILLPSSFTDSPRYKAQNYQDAMAICRWAGYPDLFVTFTCNTAWLEIQSMLQGGRQTAWERPDIVDRVFHIKLKEFMRDIREREYFGKTIAIVYTIEFQKRGLPHAHIVIFLDKKEKKHKYPEPSEVDKITSAEIPDKDIDPEGYAAVENFMMHGPCGVANTNSPCMVDNRSSQKQGHTLVEIEKLMRQAGKTLNDYPEIELPNSSEIKELGNRLVNEEMSYNKEEQREEHSRIFGNLNREQINAFDSIMESIDKDLGKQVFVDGYGGTDMHGGRGPNTADAGPKPKKKVEVA</sequence>
<dbReference type="Proteomes" id="UP001231189">
    <property type="component" value="Unassembled WGS sequence"/>
</dbReference>
<dbReference type="AlphaFoldDB" id="A0AAD8T2V5"/>
<name>A0AAD8T2V5_LOLMU</name>
<evidence type="ECO:0000313" key="3">
    <source>
        <dbReference type="EMBL" id="KAK1668043.1"/>
    </source>
</evidence>
<evidence type="ECO:0000313" key="4">
    <source>
        <dbReference type="Proteomes" id="UP001231189"/>
    </source>
</evidence>
<dbReference type="EMBL" id="JAUUTY010000003">
    <property type="protein sequence ID" value="KAK1668043.1"/>
    <property type="molecule type" value="Genomic_DNA"/>
</dbReference>
<feature type="region of interest" description="Disordered" evidence="1">
    <location>
        <begin position="442"/>
        <end position="468"/>
    </location>
</feature>
<dbReference type="PANTHER" id="PTHR45786">
    <property type="entry name" value="DNA BINDING PROTEIN-LIKE"/>
    <property type="match status" value="1"/>
</dbReference>
<evidence type="ECO:0000256" key="1">
    <source>
        <dbReference type="SAM" id="MobiDB-lite"/>
    </source>
</evidence>
<organism evidence="3 4">
    <name type="scientific">Lolium multiflorum</name>
    <name type="common">Italian ryegrass</name>
    <name type="synonym">Lolium perenne subsp. multiflorum</name>
    <dbReference type="NCBI Taxonomy" id="4521"/>
    <lineage>
        <taxon>Eukaryota</taxon>
        <taxon>Viridiplantae</taxon>
        <taxon>Streptophyta</taxon>
        <taxon>Embryophyta</taxon>
        <taxon>Tracheophyta</taxon>
        <taxon>Spermatophyta</taxon>
        <taxon>Magnoliopsida</taxon>
        <taxon>Liliopsida</taxon>
        <taxon>Poales</taxon>
        <taxon>Poaceae</taxon>
        <taxon>BOP clade</taxon>
        <taxon>Pooideae</taxon>
        <taxon>Poodae</taxon>
        <taxon>Poeae</taxon>
        <taxon>Poeae Chloroplast Group 2 (Poeae type)</taxon>
        <taxon>Loliodinae</taxon>
        <taxon>Loliinae</taxon>
        <taxon>Lolium</taxon>
    </lineage>
</organism>
<accession>A0AAD8T2V5</accession>
<gene>
    <name evidence="3" type="ORF">QYE76_056202</name>
</gene>
<proteinExistence type="predicted"/>
<dbReference type="InterPro" id="IPR025476">
    <property type="entry name" value="Helitron_helicase-like"/>
</dbReference>
<dbReference type="PANTHER" id="PTHR45786:SF74">
    <property type="entry name" value="ATP-DEPENDENT DNA HELICASE"/>
    <property type="match status" value="1"/>
</dbReference>
<feature type="domain" description="Helitron helicase-like" evidence="2">
    <location>
        <begin position="134"/>
        <end position="285"/>
    </location>
</feature>
<protein>
    <recommendedName>
        <fullName evidence="2">Helitron helicase-like domain-containing protein</fullName>
    </recommendedName>
</protein>
<dbReference type="Pfam" id="PF14214">
    <property type="entry name" value="Helitron_like_N"/>
    <property type="match status" value="1"/>
</dbReference>
<keyword evidence="4" id="KW-1185">Reference proteome</keyword>
<evidence type="ECO:0000259" key="2">
    <source>
        <dbReference type="Pfam" id="PF14214"/>
    </source>
</evidence>